<feature type="domain" description="RRM" evidence="3">
    <location>
        <begin position="210"/>
        <end position="293"/>
    </location>
</feature>
<accession>A0A1E5R6W1</accession>
<evidence type="ECO:0000313" key="5">
    <source>
        <dbReference type="Proteomes" id="UP000095358"/>
    </source>
</evidence>
<name>A0A1E5R6W1_HANUV</name>
<dbReference type="STRING" id="29833.A0A1E5R6W1"/>
<dbReference type="Pfam" id="PF00076">
    <property type="entry name" value="RRM_1"/>
    <property type="match status" value="1"/>
</dbReference>
<dbReference type="AlphaFoldDB" id="A0A1E5R6W1"/>
<gene>
    <name evidence="4" type="ORF">AWRI3580_g3797</name>
</gene>
<comment type="caution">
    <text evidence="4">The sequence shown here is derived from an EMBL/GenBank/DDBJ whole genome shotgun (WGS) entry which is preliminary data.</text>
</comment>
<protein>
    <submittedName>
        <fullName evidence="4">Eukaryotic translation initiation factor 3 subunit G</fullName>
    </submittedName>
</protein>
<dbReference type="GO" id="GO:0003743">
    <property type="term" value="F:translation initiation factor activity"/>
    <property type="evidence" value="ECO:0007669"/>
    <property type="project" value="UniProtKB-KW"/>
</dbReference>
<dbReference type="VEuPathDB" id="FungiDB:AWRI3580_g3797"/>
<dbReference type="PROSITE" id="PS50102">
    <property type="entry name" value="RRM"/>
    <property type="match status" value="1"/>
</dbReference>
<evidence type="ECO:0000313" key="4">
    <source>
        <dbReference type="EMBL" id="OEJ82608.1"/>
    </source>
</evidence>
<dbReference type="OrthoDB" id="639027at2759"/>
<dbReference type="InterPro" id="IPR000504">
    <property type="entry name" value="RRM_dom"/>
</dbReference>
<keyword evidence="4" id="KW-0396">Initiation factor</keyword>
<dbReference type="InterPro" id="IPR035979">
    <property type="entry name" value="RBD_domain_sf"/>
</dbReference>
<dbReference type="Proteomes" id="UP000095358">
    <property type="component" value="Unassembled WGS sequence"/>
</dbReference>
<organism evidence="4 5">
    <name type="scientific">Hanseniaspora uvarum</name>
    <name type="common">Yeast</name>
    <name type="synonym">Kloeckera apiculata</name>
    <dbReference type="NCBI Taxonomy" id="29833"/>
    <lineage>
        <taxon>Eukaryota</taxon>
        <taxon>Fungi</taxon>
        <taxon>Dikarya</taxon>
        <taxon>Ascomycota</taxon>
        <taxon>Saccharomycotina</taxon>
        <taxon>Saccharomycetes</taxon>
        <taxon>Saccharomycodales</taxon>
        <taxon>Saccharomycodaceae</taxon>
        <taxon>Hanseniaspora</taxon>
    </lineage>
</organism>
<dbReference type="EMBL" id="LPNN01000009">
    <property type="protein sequence ID" value="OEJ82608.1"/>
    <property type="molecule type" value="Genomic_DNA"/>
</dbReference>
<keyword evidence="5" id="KW-1185">Reference proteome</keyword>
<dbReference type="GO" id="GO:0003723">
    <property type="term" value="F:RNA binding"/>
    <property type="evidence" value="ECO:0007669"/>
    <property type="project" value="UniProtKB-UniRule"/>
</dbReference>
<evidence type="ECO:0000259" key="3">
    <source>
        <dbReference type="PROSITE" id="PS50102"/>
    </source>
</evidence>
<dbReference type="Pfam" id="PF12353">
    <property type="entry name" value="eIF3g"/>
    <property type="match status" value="1"/>
</dbReference>
<dbReference type="SUPFAM" id="SSF54928">
    <property type="entry name" value="RNA-binding domain, RBD"/>
    <property type="match status" value="1"/>
</dbReference>
<dbReference type="SMART" id="SM00360">
    <property type="entry name" value="RRM"/>
    <property type="match status" value="1"/>
</dbReference>
<dbReference type="Gene3D" id="3.30.70.330">
    <property type="match status" value="1"/>
</dbReference>
<dbReference type="PANTHER" id="PTHR23236:SF11">
    <property type="entry name" value="EUKARYOTIC TRANSLATION INITIATION FACTOR 4H"/>
    <property type="match status" value="1"/>
</dbReference>
<keyword evidence="1 2" id="KW-0694">RNA-binding</keyword>
<evidence type="ECO:0000256" key="2">
    <source>
        <dbReference type="PROSITE-ProRule" id="PRU00176"/>
    </source>
</evidence>
<sequence length="299" mass="34277">MSAQADTEGKEIVRRQISEKENGIKEIVTYSIDLKTQKKHKTVQEVKPLVFVRRTSPSIEARHANWKKYGKNALETTLEKSCLLDDVNFLIGKEYTDSMKLEEANKKTVSKGPVKKCATCGGDHMNFNCPYKKQIKNQEKLQQQQLKANSETKHIAKDGSEIPTYELYSTKKTFLTPKLKERMDKNKELIESGKEPLSTLEFEKLEEDKKTLFISNLSETVTEEDIRRELFPLNGFDRSKIERINLSKDKKTGKFRGMAYVVVTDKEVADACVQKMNGVGFMYTIINVETLATKFKGNR</sequence>
<proteinExistence type="predicted"/>
<dbReference type="PANTHER" id="PTHR23236">
    <property type="entry name" value="EUKARYOTIC TRANSLATION INITIATION FACTOR 4B/4H"/>
    <property type="match status" value="1"/>
</dbReference>
<reference evidence="5" key="1">
    <citation type="journal article" date="2016" name="Genome Announc.">
        <title>Genome sequences of three species of Hanseniaspora isolated from spontaneous wine fermentations.</title>
        <authorList>
            <person name="Sternes P.R."/>
            <person name="Lee D."/>
            <person name="Kutyna D.R."/>
            <person name="Borneman A.R."/>
        </authorList>
    </citation>
    <scope>NUCLEOTIDE SEQUENCE [LARGE SCALE GENOMIC DNA]</scope>
    <source>
        <strain evidence="5">AWRI3580</strain>
    </source>
</reference>
<dbReference type="InterPro" id="IPR024675">
    <property type="entry name" value="eIF3g_N"/>
</dbReference>
<evidence type="ECO:0000256" key="1">
    <source>
        <dbReference type="ARBA" id="ARBA00022884"/>
    </source>
</evidence>
<keyword evidence="4" id="KW-0648">Protein biosynthesis</keyword>
<dbReference type="InterPro" id="IPR012677">
    <property type="entry name" value="Nucleotide-bd_a/b_plait_sf"/>
</dbReference>